<dbReference type="EMBL" id="ASPP01016960">
    <property type="protein sequence ID" value="ETO17291.1"/>
    <property type="molecule type" value="Genomic_DNA"/>
</dbReference>
<dbReference type="PANTHER" id="PTHR12223">
    <property type="entry name" value="VESICULAR MANNOSE-BINDING LECTIN"/>
    <property type="match status" value="1"/>
</dbReference>
<dbReference type="InterPro" id="IPR051136">
    <property type="entry name" value="Intracellular_Lectin-GPT"/>
</dbReference>
<comment type="subcellular location">
    <subcellularLocation>
        <location evidence="1">Membrane</location>
        <topology evidence="1">Single-pass type I membrane protein</topology>
    </subcellularLocation>
</comment>
<evidence type="ECO:0000256" key="5">
    <source>
        <dbReference type="ARBA" id="ARBA00023136"/>
    </source>
</evidence>
<evidence type="ECO:0000256" key="2">
    <source>
        <dbReference type="ARBA" id="ARBA00022692"/>
    </source>
</evidence>
<keyword evidence="3" id="KW-0732">Signal</keyword>
<dbReference type="OrthoDB" id="270293at2759"/>
<evidence type="ECO:0000256" key="4">
    <source>
        <dbReference type="ARBA" id="ARBA00022989"/>
    </source>
</evidence>
<feature type="transmembrane region" description="Helical" evidence="6">
    <location>
        <begin position="159"/>
        <end position="177"/>
    </location>
</feature>
<evidence type="ECO:0000259" key="7">
    <source>
        <dbReference type="Pfam" id="PF03388"/>
    </source>
</evidence>
<dbReference type="AlphaFoldDB" id="X6MUE5"/>
<feature type="non-terminal residue" evidence="8">
    <location>
        <position position="1"/>
    </location>
</feature>
<keyword evidence="2 6" id="KW-0812">Transmembrane</keyword>
<evidence type="ECO:0000313" key="8">
    <source>
        <dbReference type="EMBL" id="ETO17291.1"/>
    </source>
</evidence>
<dbReference type="PANTHER" id="PTHR12223:SF28">
    <property type="entry name" value="LECTIN, MANNOSE BINDING 1 LIKE"/>
    <property type="match status" value="1"/>
</dbReference>
<keyword evidence="9" id="KW-1185">Reference proteome</keyword>
<evidence type="ECO:0000256" key="3">
    <source>
        <dbReference type="ARBA" id="ARBA00022729"/>
    </source>
</evidence>
<proteinExistence type="predicted"/>
<dbReference type="GO" id="GO:0006888">
    <property type="term" value="P:endoplasmic reticulum to Golgi vesicle-mediated transport"/>
    <property type="evidence" value="ECO:0007669"/>
    <property type="project" value="TreeGrafter"/>
</dbReference>
<dbReference type="GO" id="GO:0005537">
    <property type="term" value="F:D-mannose binding"/>
    <property type="evidence" value="ECO:0007669"/>
    <property type="project" value="TreeGrafter"/>
</dbReference>
<dbReference type="GO" id="GO:0000139">
    <property type="term" value="C:Golgi membrane"/>
    <property type="evidence" value="ECO:0007669"/>
    <property type="project" value="TreeGrafter"/>
</dbReference>
<feature type="transmembrane region" description="Helical" evidence="6">
    <location>
        <begin position="183"/>
        <end position="203"/>
    </location>
</feature>
<dbReference type="SUPFAM" id="SSF49899">
    <property type="entry name" value="Concanavalin A-like lectins/glucanases"/>
    <property type="match status" value="1"/>
</dbReference>
<dbReference type="Gene3D" id="2.60.120.200">
    <property type="match status" value="1"/>
</dbReference>
<sequence>EHNYLAGPIFGIREDFEGFGICFDTYDNDGSRDNPRIFVIKNEQGNMTSKWDHDHDFQQNLIREKPEKDLMHDCTCDYRLKELVKAIFTYRKGISCLTIQIGMNTKGMHFAVSALTGQVADTHDIFVITSHYLTDKDAYVDDKRLSQYRDNTDFSFARFFFYFWQFLICCVSLYPLYSEFSYFQQLKSNQVFFFFFLLLFKAYEMHAM</sequence>
<gene>
    <name evidence="8" type="ORF">RFI_20034</name>
</gene>
<evidence type="ECO:0000313" key="9">
    <source>
        <dbReference type="Proteomes" id="UP000023152"/>
    </source>
</evidence>
<keyword evidence="5 6" id="KW-0472">Membrane</keyword>
<feature type="domain" description="L-type lectin-like" evidence="7">
    <location>
        <begin position="5"/>
        <end position="131"/>
    </location>
</feature>
<dbReference type="GO" id="GO:0030134">
    <property type="term" value="C:COPII-coated ER to Golgi transport vesicle"/>
    <property type="evidence" value="ECO:0007669"/>
    <property type="project" value="TreeGrafter"/>
</dbReference>
<dbReference type="Pfam" id="PF03388">
    <property type="entry name" value="Lectin_leg-like"/>
    <property type="match status" value="1"/>
</dbReference>
<dbReference type="GO" id="GO:0005789">
    <property type="term" value="C:endoplasmic reticulum membrane"/>
    <property type="evidence" value="ECO:0007669"/>
    <property type="project" value="TreeGrafter"/>
</dbReference>
<dbReference type="Proteomes" id="UP000023152">
    <property type="component" value="Unassembled WGS sequence"/>
</dbReference>
<organism evidence="8 9">
    <name type="scientific">Reticulomyxa filosa</name>
    <dbReference type="NCBI Taxonomy" id="46433"/>
    <lineage>
        <taxon>Eukaryota</taxon>
        <taxon>Sar</taxon>
        <taxon>Rhizaria</taxon>
        <taxon>Retaria</taxon>
        <taxon>Foraminifera</taxon>
        <taxon>Monothalamids</taxon>
        <taxon>Reticulomyxidae</taxon>
        <taxon>Reticulomyxa</taxon>
    </lineage>
</organism>
<accession>X6MUE5</accession>
<reference evidence="8 9" key="1">
    <citation type="journal article" date="2013" name="Curr. Biol.">
        <title>The Genome of the Foraminiferan Reticulomyxa filosa.</title>
        <authorList>
            <person name="Glockner G."/>
            <person name="Hulsmann N."/>
            <person name="Schleicher M."/>
            <person name="Noegel A.A."/>
            <person name="Eichinger L."/>
            <person name="Gallinger C."/>
            <person name="Pawlowski J."/>
            <person name="Sierra R."/>
            <person name="Euteneuer U."/>
            <person name="Pillet L."/>
            <person name="Moustafa A."/>
            <person name="Platzer M."/>
            <person name="Groth M."/>
            <person name="Szafranski K."/>
            <person name="Schliwa M."/>
        </authorList>
    </citation>
    <scope>NUCLEOTIDE SEQUENCE [LARGE SCALE GENOMIC DNA]</scope>
</reference>
<comment type="caution">
    <text evidence="8">The sequence shown here is derived from an EMBL/GenBank/DDBJ whole genome shotgun (WGS) entry which is preliminary data.</text>
</comment>
<evidence type="ECO:0000256" key="6">
    <source>
        <dbReference type="SAM" id="Phobius"/>
    </source>
</evidence>
<evidence type="ECO:0000256" key="1">
    <source>
        <dbReference type="ARBA" id="ARBA00004479"/>
    </source>
</evidence>
<name>X6MUE5_RETFI</name>
<keyword evidence="4 6" id="KW-1133">Transmembrane helix</keyword>
<dbReference type="InterPro" id="IPR013320">
    <property type="entry name" value="ConA-like_dom_sf"/>
</dbReference>
<dbReference type="InterPro" id="IPR005052">
    <property type="entry name" value="Lectin_leg"/>
</dbReference>
<dbReference type="GO" id="GO:0005793">
    <property type="term" value="C:endoplasmic reticulum-Golgi intermediate compartment"/>
    <property type="evidence" value="ECO:0007669"/>
    <property type="project" value="TreeGrafter"/>
</dbReference>
<protein>
    <submittedName>
        <fullName evidence="8">Lectin</fullName>
    </submittedName>
</protein>